<dbReference type="InterPro" id="IPR044068">
    <property type="entry name" value="CB"/>
</dbReference>
<dbReference type="PATRIC" id="fig|1073383.3.peg.3285"/>
<evidence type="ECO:0000313" key="8">
    <source>
        <dbReference type="Proteomes" id="UP000006087"/>
    </source>
</evidence>
<comment type="caution">
    <text evidence="7">The sequence shown here is derived from an EMBL/GenBank/DDBJ whole genome shotgun (WGS) entry which is preliminary data.</text>
</comment>
<dbReference type="EMBL" id="AGWU01000022">
    <property type="protein sequence ID" value="EKB18260.1"/>
    <property type="molecule type" value="Genomic_DNA"/>
</dbReference>
<gene>
    <name evidence="7" type="ORF">HMPREF1168_03269</name>
</gene>
<protein>
    <recommendedName>
        <fullName evidence="9">Tyr recombinase domain-containing protein</fullName>
    </recommendedName>
</protein>
<evidence type="ECO:0000256" key="1">
    <source>
        <dbReference type="ARBA" id="ARBA00022908"/>
    </source>
</evidence>
<organism evidence="7 8">
    <name type="scientific">Aeromonas veronii AMC34</name>
    <dbReference type="NCBI Taxonomy" id="1073383"/>
    <lineage>
        <taxon>Bacteria</taxon>
        <taxon>Pseudomonadati</taxon>
        <taxon>Pseudomonadota</taxon>
        <taxon>Gammaproteobacteria</taxon>
        <taxon>Aeromonadales</taxon>
        <taxon>Aeromonadaceae</taxon>
        <taxon>Aeromonas</taxon>
    </lineage>
</organism>
<dbReference type="SUPFAM" id="SSF56349">
    <property type="entry name" value="DNA breaking-rejoining enzymes"/>
    <property type="match status" value="1"/>
</dbReference>
<dbReference type="GO" id="GO:0006310">
    <property type="term" value="P:DNA recombination"/>
    <property type="evidence" value="ECO:0007669"/>
    <property type="project" value="UniProtKB-KW"/>
</dbReference>
<feature type="domain" description="Tyr recombinase" evidence="5">
    <location>
        <begin position="116"/>
        <end position="325"/>
    </location>
</feature>
<dbReference type="GO" id="GO:0003677">
    <property type="term" value="F:DNA binding"/>
    <property type="evidence" value="ECO:0007669"/>
    <property type="project" value="UniProtKB-UniRule"/>
</dbReference>
<evidence type="ECO:0000259" key="6">
    <source>
        <dbReference type="PROSITE" id="PS51900"/>
    </source>
</evidence>
<evidence type="ECO:0000256" key="4">
    <source>
        <dbReference type="PROSITE-ProRule" id="PRU01248"/>
    </source>
</evidence>
<dbReference type="PANTHER" id="PTHR30349:SF36">
    <property type="entry name" value="PROPHAGE INTEGRASE INTR-RELATED"/>
    <property type="match status" value="1"/>
</dbReference>
<feature type="domain" description="Core-binding (CB)" evidence="6">
    <location>
        <begin position="15"/>
        <end position="95"/>
    </location>
</feature>
<accession>K1IGR0</accession>
<dbReference type="Gene3D" id="1.10.443.10">
    <property type="entry name" value="Intergrase catalytic core"/>
    <property type="match status" value="1"/>
</dbReference>
<dbReference type="RefSeq" id="WP_005346570.1">
    <property type="nucleotide sequence ID" value="NZ_JH823256.1"/>
</dbReference>
<dbReference type="InterPro" id="IPR013762">
    <property type="entry name" value="Integrase-like_cat_sf"/>
</dbReference>
<keyword evidence="3" id="KW-0233">DNA recombination</keyword>
<keyword evidence="1" id="KW-0229">DNA integration</keyword>
<dbReference type="InterPro" id="IPR050090">
    <property type="entry name" value="Tyrosine_recombinase_XerCD"/>
</dbReference>
<evidence type="ECO:0000256" key="2">
    <source>
        <dbReference type="ARBA" id="ARBA00023125"/>
    </source>
</evidence>
<reference evidence="7 8" key="1">
    <citation type="submission" date="2012-06" db="EMBL/GenBank/DDBJ databases">
        <title>The Genome Sequence of Aeromonas veronii AMC34.</title>
        <authorList>
            <consortium name="The Broad Institute Genome Sequencing Platform"/>
            <person name="Earl A."/>
            <person name="Ward D."/>
            <person name="Feldgarden M."/>
            <person name="Gevers D."/>
            <person name="Graf J."/>
            <person name="Tomasi A."/>
            <person name="Horneman A."/>
            <person name="Walker B."/>
            <person name="Young S.K."/>
            <person name="Zeng Q."/>
            <person name="Gargeya S."/>
            <person name="Fitzgerald M."/>
            <person name="Haas B."/>
            <person name="Abouelleil A."/>
            <person name="Alvarado L."/>
            <person name="Arachchi H.M."/>
            <person name="Berlin A.M."/>
            <person name="Chapman S.B."/>
            <person name="Goldberg J."/>
            <person name="Griggs A."/>
            <person name="Gujja S."/>
            <person name="Hansen M."/>
            <person name="Howarth C."/>
            <person name="Imamovic A."/>
            <person name="Larimer J."/>
            <person name="McCowan C."/>
            <person name="Montmayeur A."/>
            <person name="Murphy C."/>
            <person name="Neiman D."/>
            <person name="Pearson M."/>
            <person name="Priest M."/>
            <person name="Roberts A."/>
            <person name="Saif S."/>
            <person name="Shea T."/>
            <person name="Sisk P."/>
            <person name="Sykes S."/>
            <person name="Wortman J."/>
            <person name="Nusbaum C."/>
            <person name="Birren B."/>
        </authorList>
    </citation>
    <scope>NUCLEOTIDE SEQUENCE [LARGE SCALE GENOMIC DNA]</scope>
    <source>
        <strain evidence="7 8">AMC34</strain>
    </source>
</reference>
<dbReference type="InterPro" id="IPR011010">
    <property type="entry name" value="DNA_brk_join_enz"/>
</dbReference>
<evidence type="ECO:0000256" key="3">
    <source>
        <dbReference type="ARBA" id="ARBA00023172"/>
    </source>
</evidence>
<proteinExistence type="predicted"/>
<dbReference type="PROSITE" id="PS51898">
    <property type="entry name" value="TYR_RECOMBINASE"/>
    <property type="match status" value="1"/>
</dbReference>
<dbReference type="AlphaFoldDB" id="K1IGR0"/>
<evidence type="ECO:0000259" key="5">
    <source>
        <dbReference type="PROSITE" id="PS51898"/>
    </source>
</evidence>
<dbReference type="InterPro" id="IPR002104">
    <property type="entry name" value="Integrase_catalytic"/>
</dbReference>
<evidence type="ECO:0008006" key="9">
    <source>
        <dbReference type="Google" id="ProtNLM"/>
    </source>
</evidence>
<dbReference type="Proteomes" id="UP000006087">
    <property type="component" value="Unassembled WGS sequence"/>
</dbReference>
<dbReference type="GO" id="GO:0015074">
    <property type="term" value="P:DNA integration"/>
    <property type="evidence" value="ECO:0007669"/>
    <property type="project" value="UniProtKB-KW"/>
</dbReference>
<dbReference type="InterPro" id="IPR010998">
    <property type="entry name" value="Integrase_recombinase_N"/>
</dbReference>
<evidence type="ECO:0000313" key="7">
    <source>
        <dbReference type="EMBL" id="EKB18260.1"/>
    </source>
</evidence>
<name>K1IGR0_AERVE</name>
<dbReference type="Gene3D" id="1.10.150.130">
    <property type="match status" value="1"/>
</dbReference>
<keyword evidence="2 4" id="KW-0238">DNA-binding</keyword>
<dbReference type="PANTHER" id="PTHR30349">
    <property type="entry name" value="PHAGE INTEGRASE-RELATED"/>
    <property type="match status" value="1"/>
</dbReference>
<dbReference type="PROSITE" id="PS51900">
    <property type="entry name" value="CB"/>
    <property type="match status" value="1"/>
</dbReference>
<sequence>MTYDKNPQATELDRKTVADALTENLTIKKNQYAQSTFKAYYRKTKQLQTLIGKELLVTVTTTKLELMIAKLLKRYKGNTVNHYLDILRQVFARAKSDGLIALSPMDSIKKCRFEIEEPQPFLKKEIKLLLQRQESNPIEVALIQLGLATGLRISELLAVSVEAFDLDKRILTVDLALVDGAYKTPKTKGSLRKIELTEQGIIAARILIAQASHRRPRSITVTQTDNRTKKIISRTLVAYNRPARRPYASVDEYRETFFQPHCDLVGVKYRGPSQLRHTYASQLLSAGVNVEWIARQMGHNGTAMIERHYGRWLTEDAADFGAKAEVALHDCIHGDDPGLVEASKSVPAILPPVDLNALMANPQMHQQLMAWLQQALSNTVVTGNRI</sequence>
<dbReference type="CDD" id="cd01189">
    <property type="entry name" value="INT_ICEBs1_C_like"/>
    <property type="match status" value="1"/>
</dbReference>
<dbReference type="HOGENOM" id="CLU_027562_8_3_6"/>
<dbReference type="Pfam" id="PF00589">
    <property type="entry name" value="Phage_integrase"/>
    <property type="match status" value="1"/>
</dbReference>